<dbReference type="SMART" id="SM00018">
    <property type="entry name" value="PD"/>
    <property type="match status" value="1"/>
</dbReference>
<keyword evidence="6" id="KW-0812">Transmembrane</keyword>
<comment type="subcellular location">
    <subcellularLocation>
        <location evidence="1">Cell membrane</location>
        <topology evidence="1">Single-pass type I membrane protein</topology>
    </subcellularLocation>
    <subcellularLocation>
        <location evidence="13">Zona pellucida</location>
    </subcellularLocation>
</comment>
<evidence type="ECO:0000256" key="7">
    <source>
        <dbReference type="ARBA" id="ARBA00022729"/>
    </source>
</evidence>
<evidence type="ECO:0000256" key="9">
    <source>
        <dbReference type="ARBA" id="ARBA00023136"/>
    </source>
</evidence>
<keyword evidence="3" id="KW-0964">Secreted</keyword>
<comment type="function">
    <text evidence="14">Component of the zona pellucida, an extracellular matrix surrounding oocytes which mediates sperm binding, induction of the acrosome reaction and prevents post-fertilization polyspermy. The zona pellucida is composed of 3 to 4 glycoproteins, ZP1, ZP2, ZP3, and ZP4. ZP4 may act as a sperm receptor.</text>
</comment>
<evidence type="ECO:0000256" key="6">
    <source>
        <dbReference type="ARBA" id="ARBA00022692"/>
    </source>
</evidence>
<keyword evidence="5" id="KW-0165">Cleavage on pair of basic residues</keyword>
<dbReference type="PANTHER" id="PTHR23343:SF31">
    <property type="entry name" value="ZONA PELLUCIDA SPERM-BINDING PROTEIN 4"/>
    <property type="match status" value="1"/>
</dbReference>
<feature type="domain" description="ZP" evidence="20">
    <location>
        <begin position="180"/>
        <end position="456"/>
    </location>
</feature>
<evidence type="ECO:0000256" key="2">
    <source>
        <dbReference type="ARBA" id="ARBA00022475"/>
    </source>
</evidence>
<dbReference type="EMBL" id="CAUEEQ010048742">
    <property type="protein sequence ID" value="CAJ0959922.1"/>
    <property type="molecule type" value="Genomic_DNA"/>
</dbReference>
<keyword evidence="11" id="KW-0325">Glycoprotein</keyword>
<dbReference type="InterPro" id="IPR054554">
    <property type="entry name" value="ZP1/4_Ig-like"/>
</dbReference>
<evidence type="ECO:0000256" key="12">
    <source>
        <dbReference type="ARBA" id="ARBA00023279"/>
    </source>
</evidence>
<dbReference type="InterPro" id="IPR017977">
    <property type="entry name" value="ZP_dom_CS"/>
</dbReference>
<proteinExistence type="predicted"/>
<dbReference type="PROSITE" id="PS00682">
    <property type="entry name" value="ZP_1"/>
    <property type="match status" value="1"/>
</dbReference>
<keyword evidence="7 19" id="KW-0732">Signal</keyword>
<comment type="caution">
    <text evidence="18">Lacks conserved residue(s) required for the propagation of feature annotation.</text>
</comment>
<dbReference type="Pfam" id="PF23344">
    <property type="entry name" value="ZP-N"/>
    <property type="match status" value="1"/>
</dbReference>
<keyword evidence="23" id="KW-1185">Reference proteome</keyword>
<evidence type="ECO:0000256" key="10">
    <source>
        <dbReference type="ARBA" id="ARBA00023157"/>
    </source>
</evidence>
<evidence type="ECO:0000259" key="21">
    <source>
        <dbReference type="PROSITE" id="PS51448"/>
    </source>
</evidence>
<evidence type="ECO:0000256" key="13">
    <source>
        <dbReference type="ARBA" id="ARBA00024183"/>
    </source>
</evidence>
<evidence type="ECO:0000256" key="17">
    <source>
        <dbReference type="ARBA" id="ARBA00042573"/>
    </source>
</evidence>
<dbReference type="Gene3D" id="2.60.40.3210">
    <property type="entry name" value="Zona pellucida, ZP-N domain"/>
    <property type="match status" value="1"/>
</dbReference>
<dbReference type="Proteomes" id="UP001176940">
    <property type="component" value="Unassembled WGS sequence"/>
</dbReference>
<keyword evidence="2" id="KW-1003">Cell membrane</keyword>
<dbReference type="InterPro" id="IPR055356">
    <property type="entry name" value="ZP-N"/>
</dbReference>
<dbReference type="InterPro" id="IPR000519">
    <property type="entry name" value="P_trefoil_dom"/>
</dbReference>
<dbReference type="Gene3D" id="2.60.40.4100">
    <property type="entry name" value="Zona pellucida, ZP-C domain"/>
    <property type="match status" value="1"/>
</dbReference>
<dbReference type="PROSITE" id="PS51034">
    <property type="entry name" value="ZP_2"/>
    <property type="match status" value="1"/>
</dbReference>
<comment type="caution">
    <text evidence="22">The sequence shown here is derived from an EMBL/GenBank/DDBJ whole genome shotgun (WGS) entry which is preliminary data.</text>
</comment>
<dbReference type="Pfam" id="PF22821">
    <property type="entry name" value="ZP1_ZP4_Ig-like"/>
    <property type="match status" value="1"/>
</dbReference>
<dbReference type="CDD" id="cd00111">
    <property type="entry name" value="Trefoil"/>
    <property type="match status" value="1"/>
</dbReference>
<name>A0ABN9M973_9NEOB</name>
<evidence type="ECO:0000256" key="16">
    <source>
        <dbReference type="ARBA" id="ARBA00042273"/>
    </source>
</evidence>
<evidence type="ECO:0000313" key="23">
    <source>
        <dbReference type="Proteomes" id="UP001176940"/>
    </source>
</evidence>
<evidence type="ECO:0000256" key="4">
    <source>
        <dbReference type="ARBA" id="ARBA00022530"/>
    </source>
</evidence>
<evidence type="ECO:0000256" key="11">
    <source>
        <dbReference type="ARBA" id="ARBA00023180"/>
    </source>
</evidence>
<dbReference type="InterPro" id="IPR042235">
    <property type="entry name" value="ZP-C_dom"/>
</dbReference>
<evidence type="ECO:0000256" key="1">
    <source>
        <dbReference type="ARBA" id="ARBA00004251"/>
    </source>
</evidence>
<feature type="domain" description="P-type" evidence="21">
    <location>
        <begin position="135"/>
        <end position="175"/>
    </location>
</feature>
<dbReference type="InterPro" id="IPR051148">
    <property type="entry name" value="Zona_Pellucida_Domain_gp"/>
</dbReference>
<dbReference type="PROSITE" id="PS51448">
    <property type="entry name" value="P_TREFOIL_2"/>
    <property type="match status" value="1"/>
</dbReference>
<protein>
    <recommendedName>
        <fullName evidence="15">Zona pellucida sperm-binding protein 4</fullName>
    </recommendedName>
    <alternativeName>
        <fullName evidence="17">Zona pellucida glycoprotein 4</fullName>
    </alternativeName>
    <alternativeName>
        <fullName evidence="16">Zona pellucida protein B</fullName>
    </alternativeName>
</protein>
<evidence type="ECO:0000313" key="22">
    <source>
        <dbReference type="EMBL" id="CAJ0959922.1"/>
    </source>
</evidence>
<dbReference type="Pfam" id="PF00088">
    <property type="entry name" value="Trefoil"/>
    <property type="match status" value="1"/>
</dbReference>
<sequence length="501" mass="56003">MVWLRLVGLVCCLIWLVLDSSHGLQEKPQIQCGVEGMQIVVPLSLKGDHKMKILNKDGKMELLRNNSSCGIWVNRRSDGSVIIGSSYDGCYISPTYTDNVLTLGFTSRNGNEKKVTVREKVSCPARTYDDSPMPDQCDSVIRPNRLSCKSSQVSCADMGCCYDPSDRNTPCYYGNKVTAQCTPDGLFSVAIPKTLTKPELDLSSTHLLESSRAECNPIERNDFFLLYQFPVSSCGTTLKVTGDHVVYENELVATQTPLTWNRVSITRETTFRLLVRCHYAVSGFKPLKVEVVTLPPPPPVSSEGPLSFDLRISLDSTYAEYYTDADYPVIKVLRDPVFVDVRILHKTDPNLVLVLHQCWATPSPDPMNAIQWPILVNGCPFSGDNYKSELIPVVPSSSVAFPNHFSRFDVKTFTFVAVTTQEPLAGQVYFHCSVSACVPGPNDDCATRCSRRKRSANMLRLESEPVLVSSNVPIYIRYTLHQWHRMTRKVTLKLASPNPRL</sequence>
<evidence type="ECO:0000256" key="3">
    <source>
        <dbReference type="ARBA" id="ARBA00022525"/>
    </source>
</evidence>
<evidence type="ECO:0000256" key="15">
    <source>
        <dbReference type="ARBA" id="ARBA00040238"/>
    </source>
</evidence>
<dbReference type="Pfam" id="PF00100">
    <property type="entry name" value="Zona_pellucida"/>
    <property type="match status" value="1"/>
</dbReference>
<accession>A0ABN9M973</accession>
<dbReference type="InterPro" id="IPR048290">
    <property type="entry name" value="ZP_chr"/>
</dbReference>
<dbReference type="SMART" id="SM00241">
    <property type="entry name" value="ZP"/>
    <property type="match status" value="1"/>
</dbReference>
<feature type="chain" id="PRO_5046805552" description="Zona pellucida sperm-binding protein 4" evidence="19">
    <location>
        <begin position="24"/>
        <end position="501"/>
    </location>
</feature>
<evidence type="ECO:0000256" key="8">
    <source>
        <dbReference type="ARBA" id="ARBA00022989"/>
    </source>
</evidence>
<keyword evidence="8" id="KW-1133">Transmembrane helix</keyword>
<reference evidence="22" key="1">
    <citation type="submission" date="2023-07" db="EMBL/GenBank/DDBJ databases">
        <authorList>
            <person name="Stuckert A."/>
        </authorList>
    </citation>
    <scope>NUCLEOTIDE SEQUENCE</scope>
</reference>
<dbReference type="InterPro" id="IPR055355">
    <property type="entry name" value="ZP-C"/>
</dbReference>
<organism evidence="22 23">
    <name type="scientific">Ranitomeya imitator</name>
    <name type="common">mimic poison frog</name>
    <dbReference type="NCBI Taxonomy" id="111125"/>
    <lineage>
        <taxon>Eukaryota</taxon>
        <taxon>Metazoa</taxon>
        <taxon>Chordata</taxon>
        <taxon>Craniata</taxon>
        <taxon>Vertebrata</taxon>
        <taxon>Euteleostomi</taxon>
        <taxon>Amphibia</taxon>
        <taxon>Batrachia</taxon>
        <taxon>Anura</taxon>
        <taxon>Neobatrachia</taxon>
        <taxon>Hyloidea</taxon>
        <taxon>Dendrobatidae</taxon>
        <taxon>Dendrobatinae</taxon>
        <taxon>Ranitomeya</taxon>
    </lineage>
</organism>
<dbReference type="InterPro" id="IPR001507">
    <property type="entry name" value="ZP_dom"/>
</dbReference>
<evidence type="ECO:0000256" key="14">
    <source>
        <dbReference type="ARBA" id="ARBA00037545"/>
    </source>
</evidence>
<evidence type="ECO:0000256" key="18">
    <source>
        <dbReference type="PROSITE-ProRule" id="PRU00779"/>
    </source>
</evidence>
<keyword evidence="4" id="KW-0272">Extracellular matrix</keyword>
<keyword evidence="10" id="KW-1015">Disulfide bond</keyword>
<dbReference type="SUPFAM" id="SSF57492">
    <property type="entry name" value="Trefoil"/>
    <property type="match status" value="1"/>
</dbReference>
<evidence type="ECO:0000259" key="20">
    <source>
        <dbReference type="PROSITE" id="PS51034"/>
    </source>
</evidence>
<keyword evidence="12" id="KW-0278">Fertilization</keyword>
<feature type="signal peptide" evidence="19">
    <location>
        <begin position="1"/>
        <end position="23"/>
    </location>
</feature>
<dbReference type="PANTHER" id="PTHR23343">
    <property type="entry name" value="ZONA PELLUCIDA SPERM-BINDING PROTEIN"/>
    <property type="match status" value="1"/>
</dbReference>
<dbReference type="InterPro" id="IPR044913">
    <property type="entry name" value="P_trefoil_dom_sf"/>
</dbReference>
<keyword evidence="9" id="KW-0472">Membrane</keyword>
<gene>
    <name evidence="22" type="ORF">RIMI_LOCUS17024568</name>
</gene>
<evidence type="ECO:0000256" key="5">
    <source>
        <dbReference type="ARBA" id="ARBA00022685"/>
    </source>
</evidence>
<dbReference type="PRINTS" id="PR00023">
    <property type="entry name" value="ZPELLUCIDA"/>
</dbReference>
<evidence type="ECO:0000256" key="19">
    <source>
        <dbReference type="SAM" id="SignalP"/>
    </source>
</evidence>